<evidence type="ECO:0000313" key="1">
    <source>
        <dbReference type="EMBL" id="MTT32437.1"/>
    </source>
</evidence>
<dbReference type="OrthoDB" id="2990595at2"/>
<protein>
    <recommendedName>
        <fullName evidence="3">Competence protein ComN</fullName>
    </recommendedName>
</protein>
<sequence length="97" mass="11678">MSENFNYVEMRDYIEPFLRSKHEEFQLLGIERLSIDDLWDFVLFTIEKKKADKPSRLYQLVNHVMSLSVNDYMNKLRVDMFKGTEIQLTDDLFSSFN</sequence>
<organism evidence="1 2">
    <name type="scientific">Terrilactibacillus tamarindi</name>
    <dbReference type="NCBI Taxonomy" id="2599694"/>
    <lineage>
        <taxon>Bacteria</taxon>
        <taxon>Bacillati</taxon>
        <taxon>Bacillota</taxon>
        <taxon>Bacilli</taxon>
        <taxon>Bacillales</taxon>
        <taxon>Bacillaceae</taxon>
        <taxon>Terrilactibacillus</taxon>
    </lineage>
</organism>
<reference evidence="1 2" key="1">
    <citation type="submission" date="2019-11" db="EMBL/GenBank/DDBJ databases">
        <title>Terrilactibacillus tamarindus sp. nov. BCM23-1 isolated from bark of Tamarindus indica.</title>
        <authorList>
            <person name="Kingkaew E."/>
            <person name="Tanasupawat S."/>
        </authorList>
    </citation>
    <scope>NUCLEOTIDE SEQUENCE [LARGE SCALE GENOMIC DNA]</scope>
    <source>
        <strain evidence="1 2">BCM23-1</strain>
    </source>
</reference>
<comment type="caution">
    <text evidence="1">The sequence shown here is derived from an EMBL/GenBank/DDBJ whole genome shotgun (WGS) entry which is preliminary data.</text>
</comment>
<dbReference type="AlphaFoldDB" id="A0A6N8CT98"/>
<dbReference type="RefSeq" id="WP_155219546.1">
    <property type="nucleotide sequence ID" value="NZ_WNHB01000016.1"/>
</dbReference>
<proteinExistence type="predicted"/>
<dbReference type="Pfam" id="PF13797">
    <property type="entry name" value="Post_transc_reg"/>
    <property type="match status" value="1"/>
</dbReference>
<keyword evidence="2" id="KW-1185">Reference proteome</keyword>
<dbReference type="Proteomes" id="UP000440978">
    <property type="component" value="Unassembled WGS sequence"/>
</dbReference>
<evidence type="ECO:0008006" key="3">
    <source>
        <dbReference type="Google" id="ProtNLM"/>
    </source>
</evidence>
<gene>
    <name evidence="1" type="ORF">GMB86_10505</name>
</gene>
<accession>A0A6N8CT98</accession>
<dbReference type="InterPro" id="IPR025716">
    <property type="entry name" value="Post-transcriptional_regulator"/>
</dbReference>
<dbReference type="EMBL" id="WNHB01000016">
    <property type="protein sequence ID" value="MTT32437.1"/>
    <property type="molecule type" value="Genomic_DNA"/>
</dbReference>
<name>A0A6N8CT98_9BACI</name>
<evidence type="ECO:0000313" key="2">
    <source>
        <dbReference type="Proteomes" id="UP000440978"/>
    </source>
</evidence>